<organism evidence="2 3">
    <name type="scientific">Paracidovorax wautersii</name>
    <dbReference type="NCBI Taxonomy" id="1177982"/>
    <lineage>
        <taxon>Bacteria</taxon>
        <taxon>Pseudomonadati</taxon>
        <taxon>Pseudomonadota</taxon>
        <taxon>Betaproteobacteria</taxon>
        <taxon>Burkholderiales</taxon>
        <taxon>Comamonadaceae</taxon>
        <taxon>Paracidovorax</taxon>
    </lineage>
</organism>
<protein>
    <recommendedName>
        <fullName evidence="4">Tripartite-type tricarboxylate transporter, receptor component TctC</fullName>
    </recommendedName>
</protein>
<dbReference type="Pfam" id="PF03401">
    <property type="entry name" value="TctC"/>
    <property type="match status" value="1"/>
</dbReference>
<dbReference type="InterPro" id="IPR042100">
    <property type="entry name" value="Bug_dom1"/>
</dbReference>
<evidence type="ECO:0000313" key="2">
    <source>
        <dbReference type="EMBL" id="KAF1019262.1"/>
    </source>
</evidence>
<dbReference type="InterPro" id="IPR005064">
    <property type="entry name" value="BUG"/>
</dbReference>
<evidence type="ECO:0000313" key="3">
    <source>
        <dbReference type="Proteomes" id="UP000461670"/>
    </source>
</evidence>
<dbReference type="PANTHER" id="PTHR42928:SF5">
    <property type="entry name" value="BLR1237 PROTEIN"/>
    <property type="match status" value="1"/>
</dbReference>
<dbReference type="AlphaFoldDB" id="A0A7V8FLK2"/>
<sequence length="328" mass="34511">MTDRRLFIRLPLALMAGTGAWRAARAQQAARLETARIIVGFPAGGTVDVLGRHVAERLRGGYARAVLVDNKPGAAGQIGILALRDSAPDGATLLLTPSSMLSIYPYTYPTLRYSVDDVAPVSVGAYMDHGVAIGPAVPASVRTLGEFIQWAKGHPDRANFGSPGAGSMAHMVGILLGQSAQLDWRHVAYRGAAPAIQDLLGGQISAYCGPAGDFIAHAPAGKLRVLAVAGGKRSTFFPQVPTLSESGHALALREWYGLFLPARTPPATVEAASAAVRAALASPELVEQGRQHGLEIQSSTPQELQALLRADVAQWRGLVQRTGFTAES</sequence>
<dbReference type="SUPFAM" id="SSF53850">
    <property type="entry name" value="Periplasmic binding protein-like II"/>
    <property type="match status" value="1"/>
</dbReference>
<comment type="caution">
    <text evidence="2">The sequence shown here is derived from an EMBL/GenBank/DDBJ whole genome shotgun (WGS) entry which is preliminary data.</text>
</comment>
<name>A0A7V8FLK2_9BURK</name>
<dbReference type="Gene3D" id="3.40.190.150">
    <property type="entry name" value="Bordetella uptake gene, domain 1"/>
    <property type="match status" value="1"/>
</dbReference>
<dbReference type="PIRSF" id="PIRSF017082">
    <property type="entry name" value="YflP"/>
    <property type="match status" value="1"/>
</dbReference>
<dbReference type="PANTHER" id="PTHR42928">
    <property type="entry name" value="TRICARBOXYLATE-BINDING PROTEIN"/>
    <property type="match status" value="1"/>
</dbReference>
<evidence type="ECO:0008006" key="4">
    <source>
        <dbReference type="Google" id="ProtNLM"/>
    </source>
</evidence>
<dbReference type="Gene3D" id="3.40.190.10">
    <property type="entry name" value="Periplasmic binding protein-like II"/>
    <property type="match status" value="1"/>
</dbReference>
<gene>
    <name evidence="2" type="ORF">GAK30_03230</name>
</gene>
<dbReference type="Proteomes" id="UP000461670">
    <property type="component" value="Unassembled WGS sequence"/>
</dbReference>
<dbReference type="EMBL" id="WNDQ01000060">
    <property type="protein sequence ID" value="KAF1019262.1"/>
    <property type="molecule type" value="Genomic_DNA"/>
</dbReference>
<reference evidence="3" key="1">
    <citation type="journal article" date="2020" name="MBio">
        <title>Horizontal gene transfer to a defensive symbiont with a reduced genome amongst a multipartite beetle microbiome.</title>
        <authorList>
            <person name="Waterworth S.C."/>
            <person name="Florez L.V."/>
            <person name="Rees E.R."/>
            <person name="Hertweck C."/>
            <person name="Kaltenpoth M."/>
            <person name="Kwan J.C."/>
        </authorList>
    </citation>
    <scope>NUCLEOTIDE SEQUENCE [LARGE SCALE GENOMIC DNA]</scope>
</reference>
<comment type="similarity">
    <text evidence="1">Belongs to the UPF0065 (bug) family.</text>
</comment>
<evidence type="ECO:0000256" key="1">
    <source>
        <dbReference type="ARBA" id="ARBA00006987"/>
    </source>
</evidence>
<proteinExistence type="inferred from homology"/>
<accession>A0A7V8FLK2</accession>